<dbReference type="PANTHER" id="PTHR43221">
    <property type="entry name" value="PROTEASE HTPX"/>
    <property type="match status" value="1"/>
</dbReference>
<dbReference type="Pfam" id="PF01435">
    <property type="entry name" value="Peptidase_M48"/>
    <property type="match status" value="1"/>
</dbReference>
<keyword evidence="8" id="KW-1133">Transmembrane helix</keyword>
<comment type="caution">
    <text evidence="13">The sequence shown here is derived from an EMBL/GenBank/DDBJ whole genome shotgun (WGS) entry which is preliminary data.</text>
</comment>
<dbReference type="GO" id="GO:0004222">
    <property type="term" value="F:metalloendopeptidase activity"/>
    <property type="evidence" value="ECO:0007669"/>
    <property type="project" value="InterPro"/>
</dbReference>
<comment type="subcellular location">
    <subcellularLocation>
        <location evidence="1">Cell membrane</location>
        <topology evidence="1">Multi-pass membrane protein</topology>
    </subcellularLocation>
</comment>
<evidence type="ECO:0000259" key="12">
    <source>
        <dbReference type="Pfam" id="PF01435"/>
    </source>
</evidence>
<evidence type="ECO:0000256" key="10">
    <source>
        <dbReference type="ARBA" id="ARBA00023136"/>
    </source>
</evidence>
<comment type="similarity">
    <text evidence="11">Belongs to the peptidase M48 family.</text>
</comment>
<keyword evidence="6 11" id="KW-0378">Hydrolase</keyword>
<evidence type="ECO:0000256" key="8">
    <source>
        <dbReference type="ARBA" id="ARBA00022989"/>
    </source>
</evidence>
<dbReference type="AlphaFoldDB" id="A0A3L7ZVQ3"/>
<dbReference type="PANTHER" id="PTHR43221:SF1">
    <property type="entry name" value="PROTEASE HTPX"/>
    <property type="match status" value="1"/>
</dbReference>
<dbReference type="InterPro" id="IPR050083">
    <property type="entry name" value="HtpX_protease"/>
</dbReference>
<keyword evidence="10" id="KW-0472">Membrane</keyword>
<keyword evidence="5" id="KW-0479">Metal-binding</keyword>
<accession>A0A3L7ZVQ3</accession>
<dbReference type="Gene3D" id="3.30.2010.10">
    <property type="entry name" value="Metalloproteases ('zincins'), catalytic domain"/>
    <property type="match status" value="1"/>
</dbReference>
<evidence type="ECO:0000256" key="5">
    <source>
        <dbReference type="ARBA" id="ARBA00022723"/>
    </source>
</evidence>
<dbReference type="GO" id="GO:0005886">
    <property type="term" value="C:plasma membrane"/>
    <property type="evidence" value="ECO:0007669"/>
    <property type="project" value="UniProtKB-SubCell"/>
</dbReference>
<evidence type="ECO:0000313" key="13">
    <source>
        <dbReference type="EMBL" id="RLT75052.1"/>
    </source>
</evidence>
<evidence type="ECO:0000256" key="3">
    <source>
        <dbReference type="ARBA" id="ARBA00022670"/>
    </source>
</evidence>
<gene>
    <name evidence="13" type="ORF">D7V78_00565</name>
</gene>
<keyword evidence="9 11" id="KW-0482">Metalloprotease</keyword>
<evidence type="ECO:0000256" key="2">
    <source>
        <dbReference type="ARBA" id="ARBA00022475"/>
    </source>
</evidence>
<evidence type="ECO:0000313" key="14">
    <source>
        <dbReference type="Proteomes" id="UP000278164"/>
    </source>
</evidence>
<dbReference type="CDD" id="cd07325">
    <property type="entry name" value="M48_Ste24p_like"/>
    <property type="match status" value="1"/>
</dbReference>
<evidence type="ECO:0000256" key="7">
    <source>
        <dbReference type="ARBA" id="ARBA00022833"/>
    </source>
</evidence>
<reference evidence="13 14" key="1">
    <citation type="submission" date="2018-09" db="EMBL/GenBank/DDBJ databases">
        <title>Murine metabolic-syndrome-specific gut microbial biobank.</title>
        <authorList>
            <person name="Liu C."/>
        </authorList>
    </citation>
    <scope>NUCLEOTIDE SEQUENCE [LARGE SCALE GENOMIC DNA]</scope>
    <source>
        <strain evidence="13 14">8-P5</strain>
    </source>
</reference>
<protein>
    <submittedName>
        <fullName evidence="13">M48 family peptidase</fullName>
    </submittedName>
</protein>
<feature type="domain" description="Peptidase M48" evidence="12">
    <location>
        <begin position="63"/>
        <end position="245"/>
    </location>
</feature>
<evidence type="ECO:0000256" key="4">
    <source>
        <dbReference type="ARBA" id="ARBA00022692"/>
    </source>
</evidence>
<evidence type="ECO:0000256" key="9">
    <source>
        <dbReference type="ARBA" id="ARBA00023049"/>
    </source>
</evidence>
<comment type="cofactor">
    <cofactor evidence="11">
        <name>Zn(2+)</name>
        <dbReference type="ChEBI" id="CHEBI:29105"/>
    </cofactor>
    <text evidence="11">Binds 1 zinc ion per subunit.</text>
</comment>
<keyword evidence="3 11" id="KW-0645">Protease</keyword>
<keyword evidence="2" id="KW-1003">Cell membrane</keyword>
<dbReference type="GO" id="GO:0006508">
    <property type="term" value="P:proteolysis"/>
    <property type="evidence" value="ECO:0007669"/>
    <property type="project" value="UniProtKB-KW"/>
</dbReference>
<organism evidence="13 14">
    <name type="scientific">Parabacteroides distasonis</name>
    <dbReference type="NCBI Taxonomy" id="823"/>
    <lineage>
        <taxon>Bacteria</taxon>
        <taxon>Pseudomonadati</taxon>
        <taxon>Bacteroidota</taxon>
        <taxon>Bacteroidia</taxon>
        <taxon>Bacteroidales</taxon>
        <taxon>Tannerellaceae</taxon>
        <taxon>Parabacteroides</taxon>
    </lineage>
</organism>
<evidence type="ECO:0000256" key="1">
    <source>
        <dbReference type="ARBA" id="ARBA00004651"/>
    </source>
</evidence>
<dbReference type="EMBL" id="RAYI01000001">
    <property type="protein sequence ID" value="RLT75052.1"/>
    <property type="molecule type" value="Genomic_DNA"/>
</dbReference>
<dbReference type="Proteomes" id="UP000278164">
    <property type="component" value="Unassembled WGS sequence"/>
</dbReference>
<evidence type="ECO:0000256" key="6">
    <source>
        <dbReference type="ARBA" id="ARBA00022801"/>
    </source>
</evidence>
<dbReference type="RefSeq" id="WP_121734542.1">
    <property type="nucleotide sequence ID" value="NZ_QXXG01000001.1"/>
</dbReference>
<dbReference type="OrthoDB" id="9810445at2"/>
<sequence>MDAKDITHPEDAKAIKAIRMIPGLDKAITCFMKFGFEQQFRGENLGNMIRVDAWNYPLLYHDFQELVKRLGIREPELYIYNSPYMNAYTYGETSTFIALSSGLIEHLDREELKSVIGHECGHILCKHVLYKTILITLEEAGYLFGLIHKGLFLPIYGALQYWSRKSELSADRCASVLVGEEVFQSALVKLASGLKSDKRDNLIRQGKAYEEFRKSSLWNRLQQGCRTAFYSHPQLCVRALEVERWRYSFQYRHLFSLTRSLRYEINK</sequence>
<dbReference type="GO" id="GO:0046872">
    <property type="term" value="F:metal ion binding"/>
    <property type="evidence" value="ECO:0007669"/>
    <property type="project" value="UniProtKB-KW"/>
</dbReference>
<proteinExistence type="inferred from homology"/>
<name>A0A3L7ZVQ3_PARDI</name>
<keyword evidence="4" id="KW-0812">Transmembrane</keyword>
<dbReference type="InterPro" id="IPR001915">
    <property type="entry name" value="Peptidase_M48"/>
</dbReference>
<keyword evidence="7 11" id="KW-0862">Zinc</keyword>
<evidence type="ECO:0000256" key="11">
    <source>
        <dbReference type="RuleBase" id="RU003983"/>
    </source>
</evidence>